<evidence type="ECO:0000256" key="1">
    <source>
        <dbReference type="ARBA" id="ARBA00004496"/>
    </source>
</evidence>
<evidence type="ECO:0000256" key="4">
    <source>
        <dbReference type="ARBA" id="ARBA00022516"/>
    </source>
</evidence>
<dbReference type="GO" id="GO:0009245">
    <property type="term" value="P:lipid A biosynthetic process"/>
    <property type="evidence" value="ECO:0007669"/>
    <property type="project" value="UniProtKB-UniRule"/>
</dbReference>
<dbReference type="NCBIfam" id="NF000582">
    <property type="entry name" value="PRK00006.1"/>
    <property type="match status" value="1"/>
</dbReference>
<dbReference type="InterPro" id="IPR029069">
    <property type="entry name" value="HotDog_dom_sf"/>
</dbReference>
<dbReference type="FunFam" id="3.10.129.10:FF:000001">
    <property type="entry name" value="3-hydroxyacyl-[acyl-carrier-protein] dehydratase FabZ"/>
    <property type="match status" value="1"/>
</dbReference>
<dbReference type="GO" id="GO:0016020">
    <property type="term" value="C:membrane"/>
    <property type="evidence" value="ECO:0007669"/>
    <property type="project" value="GOC"/>
</dbReference>
<proteinExistence type="inferred from homology"/>
<comment type="function">
    <text evidence="8 9">Involved in unsaturated fatty acids biosynthesis. Catalyzes the dehydration of short chain beta-hydroxyacyl-ACPs and long chain saturated and unsaturated beta-hydroxyacyl-ACPs.</text>
</comment>
<protein>
    <recommendedName>
        <fullName evidence="9">3-hydroxyacyl-[acyl-carrier-protein] dehydratase FabZ</fullName>
        <ecNumber evidence="9">4.2.1.59</ecNumber>
    </recommendedName>
    <alternativeName>
        <fullName evidence="9">(3R)-hydroxymyristoyl-[acyl-carrier-protein] dehydratase</fullName>
        <shortName evidence="9">(3R)-hydroxymyristoyl-ACP dehydrase</shortName>
    </alternativeName>
    <alternativeName>
        <fullName evidence="9">Beta-hydroxyacyl-ACP dehydratase</fullName>
    </alternativeName>
</protein>
<evidence type="ECO:0000256" key="9">
    <source>
        <dbReference type="HAMAP-Rule" id="MF_00406"/>
    </source>
</evidence>
<dbReference type="EMBL" id="CP021659">
    <property type="protein sequence ID" value="AWK15044.1"/>
    <property type="molecule type" value="Genomic_DNA"/>
</dbReference>
<dbReference type="GO" id="GO:0019171">
    <property type="term" value="F:(3R)-hydroxyacyl-[acyl-carrier-protein] dehydratase activity"/>
    <property type="evidence" value="ECO:0007669"/>
    <property type="project" value="UniProtKB-EC"/>
</dbReference>
<keyword evidence="6 9" id="KW-0443">Lipid metabolism</keyword>
<dbReference type="InterPro" id="IPR010084">
    <property type="entry name" value="FabZ"/>
</dbReference>
<dbReference type="PANTHER" id="PTHR30272">
    <property type="entry name" value="3-HYDROXYACYL-[ACYL-CARRIER-PROTEIN] DEHYDRATASE"/>
    <property type="match status" value="1"/>
</dbReference>
<evidence type="ECO:0000256" key="6">
    <source>
        <dbReference type="ARBA" id="ARBA00023098"/>
    </source>
</evidence>
<accession>A0A2U8IA92</accession>
<dbReference type="STRING" id="1878942.GCA_900128755_01519"/>
<dbReference type="AlphaFoldDB" id="A0A2U8IA92"/>
<dbReference type="CDD" id="cd01288">
    <property type="entry name" value="FabZ"/>
    <property type="match status" value="1"/>
</dbReference>
<organism evidence="10 11">
    <name type="scientific">Candidatus Fukatsuia symbiotica</name>
    <dbReference type="NCBI Taxonomy" id="1878942"/>
    <lineage>
        <taxon>Bacteria</taxon>
        <taxon>Pseudomonadati</taxon>
        <taxon>Pseudomonadota</taxon>
        <taxon>Gammaproteobacteria</taxon>
        <taxon>Enterobacterales</taxon>
        <taxon>Yersiniaceae</taxon>
        <taxon>Candidatus Fukatsuia</taxon>
    </lineage>
</organism>
<dbReference type="EC" id="4.2.1.59" evidence="9"/>
<feature type="active site" evidence="9">
    <location>
        <position position="55"/>
    </location>
</feature>
<evidence type="ECO:0000256" key="3">
    <source>
        <dbReference type="ARBA" id="ARBA00022490"/>
    </source>
</evidence>
<evidence type="ECO:0000256" key="5">
    <source>
        <dbReference type="ARBA" id="ARBA00022556"/>
    </source>
</evidence>
<evidence type="ECO:0000256" key="7">
    <source>
        <dbReference type="ARBA" id="ARBA00023239"/>
    </source>
</evidence>
<dbReference type="KEGG" id="fsm:CCS41_12105"/>
<comment type="similarity">
    <text evidence="2 9">Belongs to the thioester dehydratase family. FabZ subfamily.</text>
</comment>
<comment type="catalytic activity">
    <reaction evidence="9">
        <text>a (3R)-hydroxyacyl-[ACP] = a (2E)-enoyl-[ACP] + H2O</text>
        <dbReference type="Rhea" id="RHEA:13097"/>
        <dbReference type="Rhea" id="RHEA-COMP:9925"/>
        <dbReference type="Rhea" id="RHEA-COMP:9945"/>
        <dbReference type="ChEBI" id="CHEBI:15377"/>
        <dbReference type="ChEBI" id="CHEBI:78784"/>
        <dbReference type="ChEBI" id="CHEBI:78827"/>
        <dbReference type="EC" id="4.2.1.59"/>
    </reaction>
</comment>
<name>A0A2U8IA92_9GAMM</name>
<dbReference type="GO" id="GO:0005737">
    <property type="term" value="C:cytoplasm"/>
    <property type="evidence" value="ECO:0007669"/>
    <property type="project" value="UniProtKB-SubCell"/>
</dbReference>
<evidence type="ECO:0000256" key="2">
    <source>
        <dbReference type="ARBA" id="ARBA00009174"/>
    </source>
</evidence>
<sequence>MLTTNNDPLHIEEILTLLPHRYPFLLVDRVLEFEKCKFLRATKNVSFNEPFFQGHFPGKPIFPGVLILEALAQATGILAFKSYGELKSGEIFYFTGIDKARFKRPVTPGDQMILEVTFGRTRCGITCFDGVAKVDGNVVCEATMTCARSQQKTPGEQGQ</sequence>
<evidence type="ECO:0000313" key="10">
    <source>
        <dbReference type="EMBL" id="AWK15044.1"/>
    </source>
</evidence>
<evidence type="ECO:0000313" key="11">
    <source>
        <dbReference type="Proteomes" id="UP000261875"/>
    </source>
</evidence>
<keyword evidence="11" id="KW-1185">Reference proteome</keyword>
<dbReference type="Pfam" id="PF07977">
    <property type="entry name" value="FabA"/>
    <property type="match status" value="1"/>
</dbReference>
<dbReference type="SUPFAM" id="SSF54637">
    <property type="entry name" value="Thioesterase/thiol ester dehydrase-isomerase"/>
    <property type="match status" value="1"/>
</dbReference>
<dbReference type="PANTHER" id="PTHR30272:SF1">
    <property type="entry name" value="3-HYDROXYACYL-[ACYL-CARRIER-PROTEIN] DEHYDRATASE"/>
    <property type="match status" value="1"/>
</dbReference>
<dbReference type="Gene3D" id="3.10.129.10">
    <property type="entry name" value="Hotdog Thioesterase"/>
    <property type="match status" value="1"/>
</dbReference>
<keyword evidence="3 9" id="KW-0963">Cytoplasm</keyword>
<dbReference type="GO" id="GO:0006633">
    <property type="term" value="P:fatty acid biosynthetic process"/>
    <property type="evidence" value="ECO:0007669"/>
    <property type="project" value="UniProtKB-UniRule"/>
</dbReference>
<evidence type="ECO:0000256" key="8">
    <source>
        <dbReference type="ARBA" id="ARBA00025049"/>
    </source>
</evidence>
<keyword evidence="7 9" id="KW-0456">Lyase</keyword>
<keyword evidence="5 9" id="KW-0441">Lipid A biosynthesis</keyword>
<dbReference type="Proteomes" id="UP000261875">
    <property type="component" value="Chromosome"/>
</dbReference>
<dbReference type="NCBIfam" id="TIGR01750">
    <property type="entry name" value="fabZ"/>
    <property type="match status" value="1"/>
</dbReference>
<comment type="subcellular location">
    <subcellularLocation>
        <location evidence="1 9">Cytoplasm</location>
    </subcellularLocation>
</comment>
<keyword evidence="4 9" id="KW-0444">Lipid biosynthesis</keyword>
<gene>
    <name evidence="9 10" type="primary">fabZ</name>
    <name evidence="10" type="ORF">CCS41_12105</name>
</gene>
<dbReference type="InterPro" id="IPR013114">
    <property type="entry name" value="FabA_FabZ"/>
</dbReference>
<dbReference type="HAMAP" id="MF_00406">
    <property type="entry name" value="FabZ"/>
    <property type="match status" value="1"/>
</dbReference>
<reference evidence="10 11" key="1">
    <citation type="submission" date="2017-05" db="EMBL/GenBank/DDBJ databases">
        <title>Genome sequence of Candidatus Fukatsuia symbiotica and Candidatus Hamiltonella defensa from Acyrthosiphon pisum strain 5D.</title>
        <authorList>
            <person name="Patel V.A."/>
            <person name="Chevignon G."/>
            <person name="Russell J.A."/>
            <person name="Oliver K.M."/>
        </authorList>
    </citation>
    <scope>NUCLEOTIDE SEQUENCE [LARGE SCALE GENOMIC DNA]</scope>
    <source>
        <strain evidence="10 11">5D</strain>
    </source>
</reference>
<dbReference type="OrthoDB" id="9772788at2"/>